<dbReference type="OrthoDB" id="9852502at2"/>
<dbReference type="KEGG" id="aagg:ETAA8_70510"/>
<accession>A0A517YNV8</accession>
<dbReference type="EMBL" id="CP036274">
    <property type="protein sequence ID" value="QDU31889.1"/>
    <property type="molecule type" value="Genomic_DNA"/>
</dbReference>
<dbReference type="InterPro" id="IPR009752">
    <property type="entry name" value="Phage_Mu_GpJ"/>
</dbReference>
<dbReference type="Pfam" id="PF07030">
    <property type="entry name" value="Phage_Mu_Gp36"/>
    <property type="match status" value="1"/>
</dbReference>
<evidence type="ECO:0000313" key="1">
    <source>
        <dbReference type="EMBL" id="QDU31889.1"/>
    </source>
</evidence>
<evidence type="ECO:0000313" key="2">
    <source>
        <dbReference type="Proteomes" id="UP000315017"/>
    </source>
</evidence>
<dbReference type="Proteomes" id="UP000315017">
    <property type="component" value="Chromosome"/>
</dbReference>
<keyword evidence="2" id="KW-1185">Reference proteome</keyword>
<protein>
    <submittedName>
        <fullName evidence="1">Uncharacterized protein</fullName>
    </submittedName>
</protein>
<dbReference type="RefSeq" id="WP_145099797.1">
    <property type="nucleotide sequence ID" value="NZ_CP036274.1"/>
</dbReference>
<reference evidence="1 2" key="1">
    <citation type="submission" date="2019-02" db="EMBL/GenBank/DDBJ databases">
        <title>Deep-cultivation of Planctomycetes and their phenomic and genomic characterization uncovers novel biology.</title>
        <authorList>
            <person name="Wiegand S."/>
            <person name="Jogler M."/>
            <person name="Boedeker C."/>
            <person name="Pinto D."/>
            <person name="Vollmers J."/>
            <person name="Rivas-Marin E."/>
            <person name="Kohn T."/>
            <person name="Peeters S.H."/>
            <person name="Heuer A."/>
            <person name="Rast P."/>
            <person name="Oberbeckmann S."/>
            <person name="Bunk B."/>
            <person name="Jeske O."/>
            <person name="Meyerdierks A."/>
            <person name="Storesund J.E."/>
            <person name="Kallscheuer N."/>
            <person name="Luecker S."/>
            <person name="Lage O.M."/>
            <person name="Pohl T."/>
            <person name="Merkel B.J."/>
            <person name="Hornburger P."/>
            <person name="Mueller R.-W."/>
            <person name="Bruemmer F."/>
            <person name="Labrenz M."/>
            <person name="Spormann A.M."/>
            <person name="Op den Camp H."/>
            <person name="Overmann J."/>
            <person name="Amann R."/>
            <person name="Jetten M.S.M."/>
            <person name="Mascher T."/>
            <person name="Medema M.H."/>
            <person name="Devos D.P."/>
            <person name="Kaster A.-K."/>
            <person name="Ovreas L."/>
            <person name="Rohde M."/>
            <person name="Galperin M.Y."/>
            <person name="Jogler C."/>
        </authorList>
    </citation>
    <scope>NUCLEOTIDE SEQUENCE [LARGE SCALE GENOMIC DNA]</scope>
    <source>
        <strain evidence="1 2">ETA_A8</strain>
    </source>
</reference>
<proteinExistence type="predicted"/>
<sequence length="143" mass="15442">MTTYCTAADLEAVWAPDQILASVDDDESGTLSSAESAHLDRAIERAAGRMNACLELRYSLATLSGNAWCRDANAAIAVYLLAIRRGEAAPAALQEQHDAYFAELLEIAAGRRNVPQAVITLDSRPSVMNFNVDFTQARAVKRG</sequence>
<gene>
    <name evidence="1" type="ORF">ETAA8_70510</name>
</gene>
<dbReference type="AlphaFoldDB" id="A0A517YNV8"/>
<organism evidence="1 2">
    <name type="scientific">Anatilimnocola aggregata</name>
    <dbReference type="NCBI Taxonomy" id="2528021"/>
    <lineage>
        <taxon>Bacteria</taxon>
        <taxon>Pseudomonadati</taxon>
        <taxon>Planctomycetota</taxon>
        <taxon>Planctomycetia</taxon>
        <taxon>Pirellulales</taxon>
        <taxon>Pirellulaceae</taxon>
        <taxon>Anatilimnocola</taxon>
    </lineage>
</organism>
<name>A0A517YNV8_9BACT</name>